<feature type="domain" description="C2H2-type" evidence="9">
    <location>
        <begin position="94"/>
        <end position="124"/>
    </location>
</feature>
<dbReference type="InterPro" id="IPR036236">
    <property type="entry name" value="Znf_C2H2_sf"/>
</dbReference>
<dbReference type="InterPro" id="IPR013087">
    <property type="entry name" value="Znf_C2H2_type"/>
</dbReference>
<feature type="compositionally biased region" description="Pro residues" evidence="8">
    <location>
        <begin position="10"/>
        <end position="22"/>
    </location>
</feature>
<dbReference type="PROSITE" id="PS00028">
    <property type="entry name" value="ZINC_FINGER_C2H2_1"/>
    <property type="match status" value="1"/>
</dbReference>
<dbReference type="PROSITE" id="PS50157">
    <property type="entry name" value="ZINC_FINGER_C2H2_2"/>
    <property type="match status" value="2"/>
</dbReference>
<evidence type="ECO:0000313" key="11">
    <source>
        <dbReference type="Proteomes" id="UP000077315"/>
    </source>
</evidence>
<evidence type="ECO:0000256" key="2">
    <source>
        <dbReference type="ARBA" id="ARBA00022723"/>
    </source>
</evidence>
<dbReference type="GO" id="GO:0005634">
    <property type="term" value="C:nucleus"/>
    <property type="evidence" value="ECO:0007669"/>
    <property type="project" value="UniProtKB-SubCell"/>
</dbReference>
<dbReference type="GO" id="GO:0000981">
    <property type="term" value="F:DNA-binding transcription factor activity, RNA polymerase II-specific"/>
    <property type="evidence" value="ECO:0007669"/>
    <property type="project" value="TreeGrafter"/>
</dbReference>
<evidence type="ECO:0000256" key="5">
    <source>
        <dbReference type="ARBA" id="ARBA00022833"/>
    </source>
</evidence>
<gene>
    <name evidence="10" type="ORF">PHYBLDRAFT_59105</name>
</gene>
<evidence type="ECO:0000256" key="6">
    <source>
        <dbReference type="ARBA" id="ARBA00023242"/>
    </source>
</evidence>
<keyword evidence="5" id="KW-0862">Zinc</keyword>
<accession>A0A162YDJ3</accession>
<dbReference type="InParanoid" id="A0A162YDJ3"/>
<dbReference type="PANTHER" id="PTHR45718">
    <property type="entry name" value="TRANSCRIPTIONAL ACTIVATOR CUBITUS INTERRUPTUS"/>
    <property type="match status" value="1"/>
</dbReference>
<dbReference type="FunCoup" id="A0A162YDJ3">
    <property type="interactions" value="211"/>
</dbReference>
<dbReference type="FunFam" id="3.30.160.60:FF:000100">
    <property type="entry name" value="Zinc finger 45-like"/>
    <property type="match status" value="1"/>
</dbReference>
<evidence type="ECO:0000256" key="4">
    <source>
        <dbReference type="ARBA" id="ARBA00022771"/>
    </source>
</evidence>
<dbReference type="Pfam" id="PF24237">
    <property type="entry name" value="INO80E"/>
    <property type="match status" value="1"/>
</dbReference>
<evidence type="ECO:0000256" key="7">
    <source>
        <dbReference type="PROSITE-ProRule" id="PRU00042"/>
    </source>
</evidence>
<dbReference type="EMBL" id="KV440972">
    <property type="protein sequence ID" value="OAD80065.1"/>
    <property type="molecule type" value="Genomic_DNA"/>
</dbReference>
<evidence type="ECO:0000256" key="8">
    <source>
        <dbReference type="SAM" id="MobiDB-lite"/>
    </source>
</evidence>
<keyword evidence="4 7" id="KW-0863">Zinc-finger</keyword>
<organism evidence="10 11">
    <name type="scientific">Phycomyces blakesleeanus (strain ATCC 8743b / DSM 1359 / FGSC 10004 / NBRC 33097 / NRRL 1555)</name>
    <dbReference type="NCBI Taxonomy" id="763407"/>
    <lineage>
        <taxon>Eukaryota</taxon>
        <taxon>Fungi</taxon>
        <taxon>Fungi incertae sedis</taxon>
        <taxon>Mucoromycota</taxon>
        <taxon>Mucoromycotina</taxon>
        <taxon>Mucoromycetes</taxon>
        <taxon>Mucorales</taxon>
        <taxon>Phycomycetaceae</taxon>
        <taxon>Phycomyces</taxon>
    </lineage>
</organism>
<keyword evidence="2" id="KW-0479">Metal-binding</keyword>
<evidence type="ECO:0000313" key="10">
    <source>
        <dbReference type="EMBL" id="OAD80065.1"/>
    </source>
</evidence>
<evidence type="ECO:0000256" key="3">
    <source>
        <dbReference type="ARBA" id="ARBA00022737"/>
    </source>
</evidence>
<evidence type="ECO:0000259" key="9">
    <source>
        <dbReference type="PROSITE" id="PS50157"/>
    </source>
</evidence>
<dbReference type="Pfam" id="PF23561">
    <property type="entry name" value="zf-C2H2_15"/>
    <property type="match status" value="1"/>
</dbReference>
<proteinExistence type="predicted"/>
<dbReference type="SUPFAM" id="SSF57667">
    <property type="entry name" value="beta-beta-alpha zinc fingers"/>
    <property type="match status" value="2"/>
</dbReference>
<keyword evidence="11" id="KW-1185">Reference proteome</keyword>
<dbReference type="GO" id="GO:0000978">
    <property type="term" value="F:RNA polymerase II cis-regulatory region sequence-specific DNA binding"/>
    <property type="evidence" value="ECO:0007669"/>
    <property type="project" value="TreeGrafter"/>
</dbReference>
<dbReference type="InterPro" id="IPR056515">
    <property type="entry name" value="INO80E_N"/>
</dbReference>
<sequence length="238" mass="26838">MDQSNLFPSSPQPKPSTEPPAGPSGQGPVCYWENCMLQYADHRALGTHLSEDHVGWKRGEYRCEWADCIRQGVKCHNRFALMMHLRIHTGEKPFECTFANCGQSFGRQDALMRHRKAEHGEEHLDGAPSGPAVKSGSNLNKKPLNLPLSKAPKGFEGDTPPKKRKQISGDFGTSEDTPSSREYTLAKAKLQYIVRENEMLNDELMIAQKKLRRLETERRVLLDVLMSTDGDREEMSSL</sequence>
<dbReference type="Proteomes" id="UP000077315">
    <property type="component" value="Unassembled WGS sequence"/>
</dbReference>
<keyword evidence="6" id="KW-0539">Nucleus</keyword>
<evidence type="ECO:0000256" key="1">
    <source>
        <dbReference type="ARBA" id="ARBA00004123"/>
    </source>
</evidence>
<protein>
    <submittedName>
        <fullName evidence="10">C2H2-type zinc finger transcription factor</fullName>
    </submittedName>
</protein>
<dbReference type="OrthoDB" id="3437960at2759"/>
<feature type="region of interest" description="Disordered" evidence="8">
    <location>
        <begin position="116"/>
        <end position="180"/>
    </location>
</feature>
<feature type="domain" description="C2H2-type" evidence="9">
    <location>
        <begin position="61"/>
        <end position="93"/>
    </location>
</feature>
<dbReference type="GO" id="GO:0007224">
    <property type="term" value="P:smoothened signaling pathway"/>
    <property type="evidence" value="ECO:0007669"/>
    <property type="project" value="TreeGrafter"/>
</dbReference>
<keyword evidence="3" id="KW-0677">Repeat</keyword>
<dbReference type="Gene3D" id="3.30.160.60">
    <property type="entry name" value="Classic Zinc Finger"/>
    <property type="match status" value="2"/>
</dbReference>
<dbReference type="PANTHER" id="PTHR45718:SF6">
    <property type="entry name" value="ZINC FINGER PROTEIN GLI2"/>
    <property type="match status" value="1"/>
</dbReference>
<dbReference type="GeneID" id="29001339"/>
<dbReference type="SMART" id="SM00355">
    <property type="entry name" value="ZnF_C2H2"/>
    <property type="match status" value="3"/>
</dbReference>
<dbReference type="VEuPathDB" id="FungiDB:PHYBLDRAFT_59105"/>
<dbReference type="InterPro" id="IPR056436">
    <property type="entry name" value="Znf-C2H2_ZIC1-5/GLI1-3-like"/>
</dbReference>
<dbReference type="GO" id="GO:0008270">
    <property type="term" value="F:zinc ion binding"/>
    <property type="evidence" value="ECO:0007669"/>
    <property type="project" value="UniProtKB-KW"/>
</dbReference>
<feature type="region of interest" description="Disordered" evidence="8">
    <location>
        <begin position="1"/>
        <end position="25"/>
    </location>
</feature>
<dbReference type="InterPro" id="IPR043359">
    <property type="entry name" value="GLI-like"/>
</dbReference>
<feature type="compositionally biased region" description="Low complexity" evidence="8">
    <location>
        <begin position="134"/>
        <end position="152"/>
    </location>
</feature>
<reference evidence="11" key="1">
    <citation type="submission" date="2015-06" db="EMBL/GenBank/DDBJ databases">
        <title>Expansion of signal transduction pathways in fungi by whole-genome duplication.</title>
        <authorList>
            <consortium name="DOE Joint Genome Institute"/>
            <person name="Corrochano L.M."/>
            <person name="Kuo A."/>
            <person name="Marcet-Houben M."/>
            <person name="Polaino S."/>
            <person name="Salamov A."/>
            <person name="Villalobos J.M."/>
            <person name="Alvarez M.I."/>
            <person name="Avalos J."/>
            <person name="Benito E.P."/>
            <person name="Benoit I."/>
            <person name="Burger G."/>
            <person name="Camino L.P."/>
            <person name="Canovas D."/>
            <person name="Cerda-Olmedo E."/>
            <person name="Cheng J.-F."/>
            <person name="Dominguez A."/>
            <person name="Elias M."/>
            <person name="Eslava A.P."/>
            <person name="Glaser F."/>
            <person name="Grimwood J."/>
            <person name="Gutierrez G."/>
            <person name="Heitman J."/>
            <person name="Henrissat B."/>
            <person name="Iturriaga E.A."/>
            <person name="Lang B.F."/>
            <person name="Lavin J.L."/>
            <person name="Lee S."/>
            <person name="Li W."/>
            <person name="Lindquist E."/>
            <person name="Lopez-Garcia S."/>
            <person name="Luque E.M."/>
            <person name="Marcos A.T."/>
            <person name="Martin J."/>
            <person name="McCluskey K."/>
            <person name="Medina H.R."/>
            <person name="Miralles-Duran A."/>
            <person name="Miyazaki A."/>
            <person name="Munoz-Torres E."/>
            <person name="Oguiza J.A."/>
            <person name="Ohm R."/>
            <person name="Olmedo M."/>
            <person name="Orejas M."/>
            <person name="Ortiz-Castellanos L."/>
            <person name="Pisabarro A.G."/>
            <person name="Rodriguez-Romero J."/>
            <person name="Ruiz-Herrera J."/>
            <person name="Ruiz-Vazquez R."/>
            <person name="Sanz C."/>
            <person name="Schackwitz W."/>
            <person name="Schmutz J."/>
            <person name="Shahriari M."/>
            <person name="Shelest E."/>
            <person name="Silva-Franco F."/>
            <person name="Soanes D."/>
            <person name="Syed K."/>
            <person name="Tagua V.G."/>
            <person name="Talbot N.J."/>
            <person name="Thon M."/>
            <person name="De vries R.P."/>
            <person name="Wiebenga A."/>
            <person name="Yadav J.S."/>
            <person name="Braun E.L."/>
            <person name="Baker S."/>
            <person name="Garre V."/>
            <person name="Horwitz B."/>
            <person name="Torres-Martinez S."/>
            <person name="Idnurm A."/>
            <person name="Herrera-Estrella A."/>
            <person name="Gabaldon T."/>
            <person name="Grigoriev I.V."/>
        </authorList>
    </citation>
    <scope>NUCLEOTIDE SEQUENCE [LARGE SCALE GENOMIC DNA]</scope>
    <source>
        <strain evidence="11">NRRL 1555(-)</strain>
    </source>
</reference>
<dbReference type="AlphaFoldDB" id="A0A162YDJ3"/>
<dbReference type="RefSeq" id="XP_018298105.1">
    <property type="nucleotide sequence ID" value="XM_018440433.1"/>
</dbReference>
<dbReference type="STRING" id="763407.A0A162YDJ3"/>
<name>A0A162YDJ3_PHYB8</name>
<comment type="subcellular location">
    <subcellularLocation>
        <location evidence="1">Nucleus</location>
    </subcellularLocation>
</comment>